<dbReference type="Pfam" id="PF23598">
    <property type="entry name" value="LRR_14"/>
    <property type="match status" value="1"/>
</dbReference>
<evidence type="ECO:0000313" key="9">
    <source>
        <dbReference type="EMBL" id="KAK1365247.1"/>
    </source>
</evidence>
<dbReference type="SUPFAM" id="SSF52058">
    <property type="entry name" value="L domain-like"/>
    <property type="match status" value="1"/>
</dbReference>
<dbReference type="InterPro" id="IPR042197">
    <property type="entry name" value="Apaf_helical"/>
</dbReference>
<keyword evidence="3" id="KW-0677">Repeat</keyword>
<keyword evidence="7" id="KW-0175">Coiled coil</keyword>
<keyword evidence="10" id="KW-1185">Reference proteome</keyword>
<dbReference type="Gene3D" id="3.80.10.10">
    <property type="entry name" value="Ribonuclease Inhibitor"/>
    <property type="match status" value="2"/>
</dbReference>
<reference evidence="9" key="1">
    <citation type="submission" date="2023-02" db="EMBL/GenBank/DDBJ databases">
        <title>Genome of toxic invasive species Heracleum sosnowskyi carries increased number of genes despite the absence of recent whole-genome duplications.</title>
        <authorList>
            <person name="Schelkunov M."/>
            <person name="Shtratnikova V."/>
            <person name="Makarenko M."/>
            <person name="Klepikova A."/>
            <person name="Omelchenko D."/>
            <person name="Novikova G."/>
            <person name="Obukhova E."/>
            <person name="Bogdanov V."/>
            <person name="Penin A."/>
            <person name="Logacheva M."/>
        </authorList>
    </citation>
    <scope>NUCLEOTIDE SEQUENCE</scope>
    <source>
        <strain evidence="9">Hsosn_3</strain>
        <tissue evidence="9">Leaf</tissue>
    </source>
</reference>
<dbReference type="FunFam" id="1.10.10.10:FF:000322">
    <property type="entry name" value="Probable disease resistance protein At1g63360"/>
    <property type="match status" value="1"/>
</dbReference>
<dbReference type="SUPFAM" id="SSF52540">
    <property type="entry name" value="P-loop containing nucleoside triphosphate hydrolases"/>
    <property type="match status" value="1"/>
</dbReference>
<dbReference type="EMBL" id="JAUIZM010000009">
    <property type="protein sequence ID" value="KAK1365247.1"/>
    <property type="molecule type" value="Genomic_DNA"/>
</dbReference>
<name>A0AAD8HFL4_9APIA</name>
<dbReference type="InterPro" id="IPR027417">
    <property type="entry name" value="P-loop_NTPase"/>
</dbReference>
<dbReference type="PRINTS" id="PR00364">
    <property type="entry name" value="DISEASERSIST"/>
</dbReference>
<evidence type="ECO:0000256" key="1">
    <source>
        <dbReference type="ARBA" id="ARBA00008894"/>
    </source>
</evidence>
<keyword evidence="4" id="KW-0547">Nucleotide-binding</keyword>
<dbReference type="InterPro" id="IPR003591">
    <property type="entry name" value="Leu-rich_rpt_typical-subtyp"/>
</dbReference>
<dbReference type="GO" id="GO:0005524">
    <property type="term" value="F:ATP binding"/>
    <property type="evidence" value="ECO:0007669"/>
    <property type="project" value="UniProtKB-KW"/>
</dbReference>
<sequence length="903" mass="102318">MDVITPIISIISELIDLVSKSIDTVGDLNNRGTSLKTALEELTEARKDLVSQVNEAEALGLTCTNQVKGWLQRAENLEIEIGSIIQDVDQQEQSTLLCCCANCSSRYKLSKKVLKKIDFMKDLMEKGKALDMNWVDGYVIAPVMEIPNGQVIGMDVMLEKVYELLDKKEIGIVGVYGMGGVGKTTLLKCINNEFLTLNHGFNIVIWVTVSKDFFAEKIQQAIMSRLGLSWDEAEDQEQRASKIYKVLKMKKFLLLLDDIWEGVDLEKIGIPLPNRENKCKVILTSRSMDVCSDMDAHCKLKVEFLREKESWKLFAEKVRRYDILNSQPIRSHAEAIVKKCRGLPLALITIGKAMANKETEEEWIAAKDMLNNSPSELRGMKDVFTLLKFSYEELANDTLKSLLLYCSLFPEDCSIEKEQLVEYMVGEELLVSSHEGSVHYRGHALIGSLKVACFLETGNQGTQVKLHDIVRNFALWIASDGGADDMKFLVQPSAGLTEAPSVEIWKKAHRISLIDNDITELSEVPDCPHLSTLLLQWNNSLNKISREFFQLMPALKVLDLSYTSIREIPESISHLVELRYLDLSGTKLSTLPKEMGSLAKLRYLDLKRTHYIQTIPREAIAGLSELRVLNLYFSYGGWNVQDFETENEIRFVDLAKLRHLTTLGITVTELTTLEELFIFKNCIQFLYITSCERLYKLQLSSNPGDGKRLRRLSIIDCCDLRCLAVGIEAENYWLPRLEVLALNNLPSLITVWENPVTHGALQNLRSITIWHCNKLKNVSWVINLPKLEMIYLFYCKGMEEVINVDDVVGGVANTFPSLRTLSMRDIPHLTSISRWKMDFPSLQQIAVIDCPKLKKLPLKSPGVSAPHTFTVYGEKGWWDDLEWDEAGVESAFLPHFIPTGQAT</sequence>
<comment type="caution">
    <text evidence="9">The sequence shown here is derived from an EMBL/GenBank/DDBJ whole genome shotgun (WGS) entry which is preliminary data.</text>
</comment>
<dbReference type="InterPro" id="IPR055414">
    <property type="entry name" value="LRR_R13L4/SHOC2-like"/>
</dbReference>
<feature type="coiled-coil region" evidence="7">
    <location>
        <begin position="35"/>
        <end position="94"/>
    </location>
</feature>
<dbReference type="InterPro" id="IPR032675">
    <property type="entry name" value="LRR_dom_sf"/>
</dbReference>
<dbReference type="Proteomes" id="UP001237642">
    <property type="component" value="Unassembled WGS sequence"/>
</dbReference>
<dbReference type="SMART" id="SM00369">
    <property type="entry name" value="LRR_TYP"/>
    <property type="match status" value="2"/>
</dbReference>
<dbReference type="Gene3D" id="1.10.8.430">
    <property type="entry name" value="Helical domain of apoptotic protease-activating factors"/>
    <property type="match status" value="1"/>
</dbReference>
<accession>A0AAD8HFL4</accession>
<evidence type="ECO:0000256" key="7">
    <source>
        <dbReference type="SAM" id="Coils"/>
    </source>
</evidence>
<dbReference type="GO" id="GO:0043531">
    <property type="term" value="F:ADP binding"/>
    <property type="evidence" value="ECO:0007669"/>
    <property type="project" value="InterPro"/>
</dbReference>
<comment type="similarity">
    <text evidence="1">Belongs to the disease resistance NB-LRR family.</text>
</comment>
<dbReference type="InterPro" id="IPR002182">
    <property type="entry name" value="NB-ARC"/>
</dbReference>
<proteinExistence type="inferred from homology"/>
<keyword evidence="6" id="KW-0067">ATP-binding</keyword>
<feature type="domain" description="AAA+ ATPase" evidence="8">
    <location>
        <begin position="169"/>
        <end position="309"/>
    </location>
</feature>
<dbReference type="AlphaFoldDB" id="A0AAD8HFL4"/>
<evidence type="ECO:0000259" key="8">
    <source>
        <dbReference type="SMART" id="SM00382"/>
    </source>
</evidence>
<keyword evidence="5" id="KW-0611">Plant defense</keyword>
<dbReference type="GO" id="GO:0051607">
    <property type="term" value="P:defense response to virus"/>
    <property type="evidence" value="ECO:0007669"/>
    <property type="project" value="UniProtKB-ARBA"/>
</dbReference>
<evidence type="ECO:0000256" key="6">
    <source>
        <dbReference type="ARBA" id="ARBA00022840"/>
    </source>
</evidence>
<dbReference type="FunFam" id="3.40.50.300:FF:001091">
    <property type="entry name" value="Probable disease resistance protein At1g61300"/>
    <property type="match status" value="1"/>
</dbReference>
<dbReference type="InterPro" id="IPR050905">
    <property type="entry name" value="Plant_NBS-LRR"/>
</dbReference>
<evidence type="ECO:0000313" key="10">
    <source>
        <dbReference type="Proteomes" id="UP001237642"/>
    </source>
</evidence>
<dbReference type="InterPro" id="IPR003593">
    <property type="entry name" value="AAA+_ATPase"/>
</dbReference>
<evidence type="ECO:0000256" key="4">
    <source>
        <dbReference type="ARBA" id="ARBA00022741"/>
    </source>
</evidence>
<reference evidence="9" key="2">
    <citation type="submission" date="2023-05" db="EMBL/GenBank/DDBJ databases">
        <authorList>
            <person name="Schelkunov M.I."/>
        </authorList>
    </citation>
    <scope>NUCLEOTIDE SEQUENCE</scope>
    <source>
        <strain evidence="9">Hsosn_3</strain>
        <tissue evidence="9">Leaf</tissue>
    </source>
</reference>
<evidence type="ECO:0000256" key="5">
    <source>
        <dbReference type="ARBA" id="ARBA00022821"/>
    </source>
</evidence>
<evidence type="ECO:0000256" key="2">
    <source>
        <dbReference type="ARBA" id="ARBA00022614"/>
    </source>
</evidence>
<organism evidence="9 10">
    <name type="scientific">Heracleum sosnowskyi</name>
    <dbReference type="NCBI Taxonomy" id="360622"/>
    <lineage>
        <taxon>Eukaryota</taxon>
        <taxon>Viridiplantae</taxon>
        <taxon>Streptophyta</taxon>
        <taxon>Embryophyta</taxon>
        <taxon>Tracheophyta</taxon>
        <taxon>Spermatophyta</taxon>
        <taxon>Magnoliopsida</taxon>
        <taxon>eudicotyledons</taxon>
        <taxon>Gunneridae</taxon>
        <taxon>Pentapetalae</taxon>
        <taxon>asterids</taxon>
        <taxon>campanulids</taxon>
        <taxon>Apiales</taxon>
        <taxon>Apiaceae</taxon>
        <taxon>Apioideae</taxon>
        <taxon>apioid superclade</taxon>
        <taxon>Tordylieae</taxon>
        <taxon>Tordyliinae</taxon>
        <taxon>Heracleum</taxon>
    </lineage>
</organism>
<dbReference type="PANTHER" id="PTHR33463:SF204">
    <property type="entry name" value="NB-ARC DOMAIN-CONTAINING PROTEIN"/>
    <property type="match status" value="1"/>
</dbReference>
<evidence type="ECO:0000256" key="3">
    <source>
        <dbReference type="ARBA" id="ARBA00022737"/>
    </source>
</evidence>
<dbReference type="PANTHER" id="PTHR33463">
    <property type="entry name" value="NB-ARC DOMAIN-CONTAINING PROTEIN-RELATED"/>
    <property type="match status" value="1"/>
</dbReference>
<dbReference type="Gene3D" id="3.40.50.300">
    <property type="entry name" value="P-loop containing nucleotide triphosphate hydrolases"/>
    <property type="match status" value="1"/>
</dbReference>
<dbReference type="FunFam" id="1.10.8.430:FF:000003">
    <property type="entry name" value="Probable disease resistance protein At5g66910"/>
    <property type="match status" value="1"/>
</dbReference>
<dbReference type="Pfam" id="PF00931">
    <property type="entry name" value="NB-ARC"/>
    <property type="match status" value="1"/>
</dbReference>
<protein>
    <submittedName>
        <fullName evidence="9">Disease resistance protein RPS2</fullName>
    </submittedName>
</protein>
<keyword evidence="2" id="KW-0433">Leucine-rich repeat</keyword>
<dbReference type="SMART" id="SM00382">
    <property type="entry name" value="AAA"/>
    <property type="match status" value="1"/>
</dbReference>
<gene>
    <name evidence="9" type="ORF">POM88_040808</name>
</gene>